<keyword evidence="3" id="KW-0808">Transferase</keyword>
<comment type="caution">
    <text evidence="3">The sequence shown here is derived from an EMBL/GenBank/DDBJ whole genome shotgun (WGS) entry which is preliminary data.</text>
</comment>
<dbReference type="InterPro" id="IPR025474">
    <property type="entry name" value="DUF4325"/>
</dbReference>
<evidence type="ECO:0000313" key="4">
    <source>
        <dbReference type="Proteomes" id="UP000033869"/>
    </source>
</evidence>
<dbReference type="Pfam" id="PF14213">
    <property type="entry name" value="DUF4325"/>
    <property type="match status" value="1"/>
</dbReference>
<evidence type="ECO:0000259" key="1">
    <source>
        <dbReference type="Pfam" id="PF02518"/>
    </source>
</evidence>
<dbReference type="InterPro" id="IPR036890">
    <property type="entry name" value="HATPase_C_sf"/>
</dbReference>
<sequence length="346" mass="39378">MDIKKKVTQTIFNVAHVKGKLGLSDILANLDIEVSRQYITSILKDLVQKGELIRSGGGRFTEYALPRDADLLRNRTHIRLKNVNLQEHEILDRIQKQTPFLGKLTENVLSIFTFAFSEMLNNAIEHSLSSEIDIEVIKENNNLKFTISDSGIGVFRNIMKKRGLKSELEAIQDLLKGKTTTAPQAHSGEGIFFTSKAADIFVLDSFEYRLRIDNLINDVFVEDIKPAKKGTRVTFTISVESGKHLSDVFAKYQTDSEEMAFDKTEIRIKLYAMGTIYVSRSQARRVTVNLSKFKVIILDFDKVPTIGQAFADEIFRVFQSKHPDIVIKPINMNETVKFMIDRVEKP</sequence>
<dbReference type="EMBL" id="LCBL01000002">
    <property type="protein sequence ID" value="KKS09446.1"/>
    <property type="molecule type" value="Genomic_DNA"/>
</dbReference>
<keyword evidence="3" id="KW-0418">Kinase</keyword>
<proteinExistence type="predicted"/>
<dbReference type="Pfam" id="PF02518">
    <property type="entry name" value="HATPase_c"/>
    <property type="match status" value="1"/>
</dbReference>
<feature type="domain" description="DUF4325" evidence="2">
    <location>
        <begin position="283"/>
        <end position="337"/>
    </location>
</feature>
<name>A0A0G0YIR3_UNCC2</name>
<dbReference type="Gene3D" id="3.30.565.10">
    <property type="entry name" value="Histidine kinase-like ATPase, C-terminal domain"/>
    <property type="match status" value="1"/>
</dbReference>
<dbReference type="InterPro" id="IPR003594">
    <property type="entry name" value="HATPase_dom"/>
</dbReference>
<dbReference type="AlphaFoldDB" id="A0A0G0YIR3"/>
<dbReference type="SUPFAM" id="SSF55874">
    <property type="entry name" value="ATPase domain of HSP90 chaperone/DNA topoisomerase II/histidine kinase"/>
    <property type="match status" value="1"/>
</dbReference>
<reference evidence="3 4" key="1">
    <citation type="journal article" date="2015" name="Nature">
        <title>rRNA introns, odd ribosomes, and small enigmatic genomes across a large radiation of phyla.</title>
        <authorList>
            <person name="Brown C.T."/>
            <person name="Hug L.A."/>
            <person name="Thomas B.C."/>
            <person name="Sharon I."/>
            <person name="Castelle C.J."/>
            <person name="Singh A."/>
            <person name="Wilkins M.J."/>
            <person name="Williams K.H."/>
            <person name="Banfield J.F."/>
        </authorList>
    </citation>
    <scope>NUCLEOTIDE SEQUENCE [LARGE SCALE GENOMIC DNA]</scope>
</reference>
<accession>A0A0G0YIR3</accession>
<evidence type="ECO:0000313" key="3">
    <source>
        <dbReference type="EMBL" id="KKS09446.1"/>
    </source>
</evidence>
<dbReference type="Gene3D" id="1.10.10.10">
    <property type="entry name" value="Winged helix-like DNA-binding domain superfamily/Winged helix DNA-binding domain"/>
    <property type="match status" value="1"/>
</dbReference>
<evidence type="ECO:0000259" key="2">
    <source>
        <dbReference type="Pfam" id="PF14213"/>
    </source>
</evidence>
<organism evidence="3 4">
    <name type="scientific">candidate division CPR2 bacterium GW2011_GWC1_41_48</name>
    <dbReference type="NCBI Taxonomy" id="1618344"/>
    <lineage>
        <taxon>Bacteria</taxon>
        <taxon>Bacteria division CPR2</taxon>
    </lineage>
</organism>
<feature type="domain" description="Histidine kinase/HSP90-like ATPase" evidence="1">
    <location>
        <begin position="115"/>
        <end position="239"/>
    </location>
</feature>
<protein>
    <submittedName>
        <fullName evidence="3">Putative histidine kinase</fullName>
    </submittedName>
</protein>
<dbReference type="GO" id="GO:0016301">
    <property type="term" value="F:kinase activity"/>
    <property type="evidence" value="ECO:0007669"/>
    <property type="project" value="UniProtKB-KW"/>
</dbReference>
<dbReference type="InterPro" id="IPR036388">
    <property type="entry name" value="WH-like_DNA-bd_sf"/>
</dbReference>
<gene>
    <name evidence="3" type="ORF">UU65_C0002G0224</name>
</gene>
<dbReference type="PATRIC" id="fig|1618344.3.peg.561"/>
<dbReference type="Proteomes" id="UP000033869">
    <property type="component" value="Unassembled WGS sequence"/>
</dbReference>